<organism evidence="1 2">
    <name type="scientific">Litchfieldella anticariensis (strain DSM 16096 / CECT 5854 / CIP 108499 / LMG 22089 / FP35)</name>
    <name type="common">Halomonas anticariensis</name>
    <dbReference type="NCBI Taxonomy" id="1121939"/>
    <lineage>
        <taxon>Bacteria</taxon>
        <taxon>Pseudomonadati</taxon>
        <taxon>Pseudomonadota</taxon>
        <taxon>Gammaproteobacteria</taxon>
        <taxon>Oceanospirillales</taxon>
        <taxon>Halomonadaceae</taxon>
        <taxon>Litchfieldella</taxon>
    </lineage>
</organism>
<dbReference type="PATRIC" id="fig|1121939.11.peg.4209"/>
<proteinExistence type="predicted"/>
<gene>
    <name evidence="1" type="ORF">L861_14325</name>
</gene>
<dbReference type="EMBL" id="ASTJ01000041">
    <property type="protein sequence ID" value="EPC00446.1"/>
    <property type="molecule type" value="Genomic_DNA"/>
</dbReference>
<dbReference type="AlphaFoldDB" id="S2L6X3"/>
<name>S2L6X3_LITA3</name>
<evidence type="ECO:0000313" key="1">
    <source>
        <dbReference type="EMBL" id="EPC00446.1"/>
    </source>
</evidence>
<dbReference type="RefSeq" id="WP_016418713.1">
    <property type="nucleotide sequence ID" value="NZ_AUAB01000046.1"/>
</dbReference>
<keyword evidence="2" id="KW-1185">Reference proteome</keyword>
<comment type="caution">
    <text evidence="1">The sequence shown here is derived from an EMBL/GenBank/DDBJ whole genome shotgun (WGS) entry which is preliminary data.</text>
</comment>
<sequence length="158" mass="17991">MSTSQLFNIRPSGFAEPFDEYIPWIRRAQQHLLGSNMQHVELDIVPSDERVIDVMGSVPIHPQISKFLSSREMSDRVECWNILGAGVHQTEEVMNDEFKILVLDTLCLAEIEVNTGVVVSVSRSLDAYYLSKLITLNKAIERTFIAYFPTRVYRAITA</sequence>
<evidence type="ECO:0000313" key="2">
    <source>
        <dbReference type="Proteomes" id="UP000014463"/>
    </source>
</evidence>
<protein>
    <submittedName>
        <fullName evidence="1">Uncharacterized protein</fullName>
    </submittedName>
</protein>
<reference evidence="1 2" key="1">
    <citation type="journal article" date="2013" name="Genome Announc.">
        <title>Draft genome sequence of the moderately halophilic gammaproteobacterium Halomonas anticariensis FP35.</title>
        <authorList>
            <person name="Tahrioui A."/>
            <person name="Quesada E."/>
            <person name="Llamas I."/>
        </authorList>
    </citation>
    <scope>NUCLEOTIDE SEQUENCE [LARGE SCALE GENOMIC DNA]</scope>
    <source>
        <strain evidence="2">DSM 16096 / CECT 5854 / LMG 22089 / FP35</strain>
    </source>
</reference>
<accession>S2L6X3</accession>
<dbReference type="Proteomes" id="UP000014463">
    <property type="component" value="Unassembled WGS sequence"/>
</dbReference>